<sequence>MVLEERPQIQKVSIDYKLYQNSKKIEPQVQQKQTNKQSQKQPPSRQEQVKKKKDNTSNKNRKVNGDKINLQFEYKPGMVITDDLVNQLSPEQIYELFTQLDLDNQVGLESKIFNLDMKRVQINATDNCTICMEDIQPQKEAADIRLDCNHQFHYDCIKQWLLKSKFCPVCKEDVDLTNYQYLE</sequence>
<evidence type="ECO:0000313" key="8">
    <source>
        <dbReference type="Proteomes" id="UP000688137"/>
    </source>
</evidence>
<evidence type="ECO:0000256" key="1">
    <source>
        <dbReference type="ARBA" id="ARBA00022723"/>
    </source>
</evidence>
<proteinExistence type="predicted"/>
<dbReference type="SMART" id="SM00184">
    <property type="entry name" value="RING"/>
    <property type="match status" value="1"/>
</dbReference>
<evidence type="ECO:0000256" key="2">
    <source>
        <dbReference type="ARBA" id="ARBA00022771"/>
    </source>
</evidence>
<feature type="compositionally biased region" description="Low complexity" evidence="5">
    <location>
        <begin position="27"/>
        <end position="43"/>
    </location>
</feature>
<dbReference type="PANTHER" id="PTHR15710">
    <property type="entry name" value="E3 UBIQUITIN-PROTEIN LIGASE PRAJA"/>
    <property type="match status" value="1"/>
</dbReference>
<reference evidence="7" key="1">
    <citation type="submission" date="2021-01" db="EMBL/GenBank/DDBJ databases">
        <authorList>
            <consortium name="Genoscope - CEA"/>
            <person name="William W."/>
        </authorList>
    </citation>
    <scope>NUCLEOTIDE SEQUENCE</scope>
</reference>
<feature type="domain" description="RING-type" evidence="6">
    <location>
        <begin position="128"/>
        <end position="171"/>
    </location>
</feature>
<evidence type="ECO:0000256" key="4">
    <source>
        <dbReference type="PROSITE-ProRule" id="PRU00175"/>
    </source>
</evidence>
<keyword evidence="2 4" id="KW-0863">Zinc-finger</keyword>
<dbReference type="AlphaFoldDB" id="A0A8S1KW60"/>
<dbReference type="PANTHER" id="PTHR15710:SF243">
    <property type="entry name" value="E3 UBIQUITIN-PROTEIN LIGASE PRAJA-2 ISOFORM X1"/>
    <property type="match status" value="1"/>
</dbReference>
<evidence type="ECO:0000259" key="6">
    <source>
        <dbReference type="PROSITE" id="PS50089"/>
    </source>
</evidence>
<dbReference type="GO" id="GO:0008270">
    <property type="term" value="F:zinc ion binding"/>
    <property type="evidence" value="ECO:0007669"/>
    <property type="project" value="UniProtKB-KW"/>
</dbReference>
<evidence type="ECO:0000256" key="3">
    <source>
        <dbReference type="ARBA" id="ARBA00022833"/>
    </source>
</evidence>
<dbReference type="Proteomes" id="UP000688137">
    <property type="component" value="Unassembled WGS sequence"/>
</dbReference>
<evidence type="ECO:0000256" key="5">
    <source>
        <dbReference type="SAM" id="MobiDB-lite"/>
    </source>
</evidence>
<accession>A0A8S1KW60</accession>
<organism evidence="7 8">
    <name type="scientific">Paramecium primaurelia</name>
    <dbReference type="NCBI Taxonomy" id="5886"/>
    <lineage>
        <taxon>Eukaryota</taxon>
        <taxon>Sar</taxon>
        <taxon>Alveolata</taxon>
        <taxon>Ciliophora</taxon>
        <taxon>Intramacronucleata</taxon>
        <taxon>Oligohymenophorea</taxon>
        <taxon>Peniculida</taxon>
        <taxon>Parameciidae</taxon>
        <taxon>Paramecium</taxon>
    </lineage>
</organism>
<dbReference type="GO" id="GO:0005737">
    <property type="term" value="C:cytoplasm"/>
    <property type="evidence" value="ECO:0007669"/>
    <property type="project" value="TreeGrafter"/>
</dbReference>
<dbReference type="GO" id="GO:0061630">
    <property type="term" value="F:ubiquitin protein ligase activity"/>
    <property type="evidence" value="ECO:0007669"/>
    <property type="project" value="TreeGrafter"/>
</dbReference>
<dbReference type="InterPro" id="IPR001841">
    <property type="entry name" value="Znf_RING"/>
</dbReference>
<dbReference type="GO" id="GO:0016567">
    <property type="term" value="P:protein ubiquitination"/>
    <property type="evidence" value="ECO:0007669"/>
    <property type="project" value="TreeGrafter"/>
</dbReference>
<keyword evidence="3" id="KW-0862">Zinc</keyword>
<keyword evidence="1" id="KW-0479">Metal-binding</keyword>
<evidence type="ECO:0000313" key="7">
    <source>
        <dbReference type="EMBL" id="CAD8056936.1"/>
    </source>
</evidence>
<protein>
    <recommendedName>
        <fullName evidence="6">RING-type domain-containing protein</fullName>
    </recommendedName>
</protein>
<name>A0A8S1KW60_PARPR</name>
<dbReference type="EMBL" id="CAJJDM010000023">
    <property type="protein sequence ID" value="CAD8056936.1"/>
    <property type="molecule type" value="Genomic_DNA"/>
</dbReference>
<feature type="region of interest" description="Disordered" evidence="5">
    <location>
        <begin position="25"/>
        <end position="65"/>
    </location>
</feature>
<comment type="caution">
    <text evidence="7">The sequence shown here is derived from an EMBL/GenBank/DDBJ whole genome shotgun (WGS) entry which is preliminary data.</text>
</comment>
<gene>
    <name evidence="7" type="ORF">PPRIM_AZ9-3.1.T0250129</name>
</gene>
<dbReference type="Pfam" id="PF13639">
    <property type="entry name" value="zf-RING_2"/>
    <property type="match status" value="1"/>
</dbReference>
<keyword evidence="8" id="KW-1185">Reference proteome</keyword>
<dbReference type="FunFam" id="3.30.40.10:FF:001060">
    <property type="entry name" value="Uncharacterized protein"/>
    <property type="match status" value="1"/>
</dbReference>
<dbReference type="PROSITE" id="PS50089">
    <property type="entry name" value="ZF_RING_2"/>
    <property type="match status" value="1"/>
</dbReference>